<evidence type="ECO:0000256" key="3">
    <source>
        <dbReference type="ARBA" id="ARBA00022694"/>
    </source>
</evidence>
<feature type="binding site" evidence="9">
    <location>
        <position position="244"/>
    </location>
    <ligand>
        <name>[4Fe-4S] cluster</name>
        <dbReference type="ChEBI" id="CHEBI:49883"/>
        <label>2</label>
    </ligand>
</feature>
<feature type="binding site" evidence="9">
    <location>
        <position position="247"/>
    </location>
    <ligand>
        <name>[4Fe-4S] cluster</name>
        <dbReference type="ChEBI" id="CHEBI:49883"/>
        <label>2</label>
    </ligand>
</feature>
<proteinExistence type="inferred from homology"/>
<keyword evidence="9" id="KW-0846">Cobalamin</keyword>
<keyword evidence="4 9" id="KW-0479">Metal-binding</keyword>
<feature type="binding site" evidence="9">
    <location>
        <position position="172"/>
    </location>
    <ligand>
        <name>cob(II)alamin</name>
        <dbReference type="ChEBI" id="CHEBI:16304"/>
    </ligand>
</feature>
<dbReference type="InterPro" id="IPR017896">
    <property type="entry name" value="4Fe4S_Fe-S-bd"/>
</dbReference>
<feature type="binding site" evidence="9">
    <location>
        <position position="161"/>
    </location>
    <ligand>
        <name>cob(II)alamin</name>
        <dbReference type="ChEBI" id="CHEBI:16304"/>
    </ligand>
</feature>
<evidence type="ECO:0000256" key="6">
    <source>
        <dbReference type="ARBA" id="ARBA00023002"/>
    </source>
</evidence>
<evidence type="ECO:0000256" key="4">
    <source>
        <dbReference type="ARBA" id="ARBA00022723"/>
    </source>
</evidence>
<evidence type="ECO:0000313" key="12">
    <source>
        <dbReference type="Proteomes" id="UP000825799"/>
    </source>
</evidence>
<comment type="subunit">
    <text evidence="9">Monomer.</text>
</comment>
<comment type="similarity">
    <text evidence="9">Belongs to the QueG family.</text>
</comment>
<dbReference type="EMBL" id="CP080590">
    <property type="protein sequence ID" value="QYO79207.1"/>
    <property type="molecule type" value="Genomic_DNA"/>
</dbReference>
<dbReference type="Proteomes" id="UP000825799">
    <property type="component" value="Chromosome"/>
</dbReference>
<evidence type="ECO:0000313" key="11">
    <source>
        <dbReference type="EMBL" id="QYO79207.1"/>
    </source>
</evidence>
<keyword evidence="9" id="KW-0170">Cobalt</keyword>
<dbReference type="Gene3D" id="3.30.70.20">
    <property type="match status" value="1"/>
</dbReference>
<dbReference type="Pfam" id="PF08331">
    <property type="entry name" value="QueG_DUF1730"/>
    <property type="match status" value="1"/>
</dbReference>
<comment type="cofactor">
    <cofactor evidence="9">
        <name>[4Fe-4S] cluster</name>
        <dbReference type="ChEBI" id="CHEBI:49883"/>
    </cofactor>
    <text evidence="9">Binds 2 [4Fe-4S] clusters per monomer.</text>
</comment>
<feature type="binding site" evidence="9">
    <location>
        <begin position="244"/>
        <end position="245"/>
    </location>
    <ligand>
        <name>cob(II)alamin</name>
        <dbReference type="ChEBI" id="CHEBI:16304"/>
    </ligand>
</feature>
<sequence>MAEARSEKLVAELKARAEALGFDAFGITTADARPDLPEKLRVALTEGWHAGMEWMEETEDRRSDPLALWAEARSIILLGVNYGPETDPMALLADRHVGIISAYARNRDYHDIIKGRLKELAGLLARRAGADVKVFVDTAPLMEKPLAEAAGLGWQGKHSVLVSREFGSWLFLGAILTTADLPPDAPHPESCGSCTRCLDVCPTNAFPAPFRLDARKCLAYYSVEHKGPIPREFRAPMANRIYGCDDCLAVCPWNKFASVSREAKLRSRPELERPALAELVGLDDAGFRALFAGSPVKRIGHARFLRNVLIGIGNSGDPALLPAVEARLDHGDPLIRGAAVWALRRLDPHRAEAMRLDRLSREGDSSVRAEWDGVV</sequence>
<dbReference type="RefSeq" id="WP_220307652.1">
    <property type="nucleotide sequence ID" value="NZ_CP080590.1"/>
</dbReference>
<feature type="binding site" evidence="9">
    <location>
        <position position="137"/>
    </location>
    <ligand>
        <name>cob(II)alamin</name>
        <dbReference type="ChEBI" id="CHEBI:16304"/>
    </ligand>
</feature>
<dbReference type="InterPro" id="IPR017900">
    <property type="entry name" value="4Fe4S_Fe_S_CS"/>
</dbReference>
<dbReference type="InterPro" id="IPR013542">
    <property type="entry name" value="QueG_DUF1730"/>
</dbReference>
<name>A0ABX8WPV0_9HYPH</name>
<evidence type="ECO:0000256" key="1">
    <source>
        <dbReference type="ARBA" id="ARBA00022485"/>
    </source>
</evidence>
<dbReference type="PANTHER" id="PTHR30002:SF4">
    <property type="entry name" value="EPOXYQUEUOSINE REDUCTASE"/>
    <property type="match status" value="1"/>
</dbReference>
<keyword evidence="7 9" id="KW-0408">Iron</keyword>
<reference evidence="11 12" key="1">
    <citation type="submission" date="2021-08" db="EMBL/GenBank/DDBJ databases">
        <title>Devosia salina sp. nov., isolated from the South China Sea sediment.</title>
        <authorList>
            <person name="Zhou Z."/>
        </authorList>
    </citation>
    <scope>NUCLEOTIDE SEQUENCE [LARGE SCALE GENOMIC DNA]</scope>
    <source>
        <strain evidence="11 12">SCS-3</strain>
    </source>
</reference>
<dbReference type="InterPro" id="IPR016024">
    <property type="entry name" value="ARM-type_fold"/>
</dbReference>
<dbReference type="SUPFAM" id="SSF46548">
    <property type="entry name" value="alpha-helical ferredoxin"/>
    <property type="match status" value="1"/>
</dbReference>
<protein>
    <recommendedName>
        <fullName evidence="9">Epoxyqueuosine reductase</fullName>
        <ecNumber evidence="9">1.17.99.6</ecNumber>
    </recommendedName>
    <alternativeName>
        <fullName evidence="9">Queuosine biosynthesis protein QueG</fullName>
    </alternativeName>
</protein>
<feature type="binding site" evidence="9">
    <location>
        <position position="251"/>
    </location>
    <ligand>
        <name>[4Fe-4S] cluster</name>
        <dbReference type="ChEBI" id="CHEBI:49883"/>
        <label>1</label>
    </ligand>
</feature>
<evidence type="ECO:0000256" key="9">
    <source>
        <dbReference type="HAMAP-Rule" id="MF_00916"/>
    </source>
</evidence>
<dbReference type="GO" id="GO:0052693">
    <property type="term" value="F:epoxyqueuosine reductase activity"/>
    <property type="evidence" value="ECO:0007669"/>
    <property type="project" value="UniProtKB-EC"/>
</dbReference>
<keyword evidence="6 9" id="KW-0560">Oxidoreductase</keyword>
<dbReference type="EC" id="1.17.99.6" evidence="9"/>
<comment type="pathway">
    <text evidence="9">tRNA modification; tRNA-queuosine biosynthesis.</text>
</comment>
<feature type="binding site" evidence="9">
    <location>
        <position position="226"/>
    </location>
    <ligand>
        <name>tRNA</name>
        <dbReference type="ChEBI" id="CHEBI:17843"/>
    </ligand>
</feature>
<keyword evidence="2 9" id="KW-0963">Cytoplasm</keyword>
<comment type="catalytic activity">
    <reaction evidence="9">
        <text>epoxyqueuosine(34) in tRNA + AH2 = queuosine(34) in tRNA + A + H2O</text>
        <dbReference type="Rhea" id="RHEA:32159"/>
        <dbReference type="Rhea" id="RHEA-COMP:18571"/>
        <dbReference type="Rhea" id="RHEA-COMP:18582"/>
        <dbReference type="ChEBI" id="CHEBI:13193"/>
        <dbReference type="ChEBI" id="CHEBI:15377"/>
        <dbReference type="ChEBI" id="CHEBI:17499"/>
        <dbReference type="ChEBI" id="CHEBI:194431"/>
        <dbReference type="ChEBI" id="CHEBI:194443"/>
        <dbReference type="EC" id="1.17.99.6"/>
    </reaction>
</comment>
<organism evidence="11 12">
    <name type="scientific">Devosia salina</name>
    <dbReference type="NCBI Taxonomy" id="2860336"/>
    <lineage>
        <taxon>Bacteria</taxon>
        <taxon>Pseudomonadati</taxon>
        <taxon>Pseudomonadota</taxon>
        <taxon>Alphaproteobacteria</taxon>
        <taxon>Hyphomicrobiales</taxon>
        <taxon>Devosiaceae</taxon>
        <taxon>Devosia</taxon>
    </lineage>
</organism>
<keyword evidence="3 9" id="KW-0819">tRNA processing</keyword>
<comment type="cofactor">
    <cofactor evidence="9">
        <name>cob(II)alamin</name>
        <dbReference type="ChEBI" id="CHEBI:16304"/>
    </cofactor>
</comment>
<evidence type="ECO:0000256" key="7">
    <source>
        <dbReference type="ARBA" id="ARBA00023004"/>
    </source>
</evidence>
<dbReference type="PROSITE" id="PS51379">
    <property type="entry name" value="4FE4S_FER_2"/>
    <property type="match status" value="1"/>
</dbReference>
<comment type="subcellular location">
    <subcellularLocation>
        <location evidence="9">Cytoplasm</location>
    </subcellularLocation>
</comment>
<feature type="binding site" evidence="9">
    <location>
        <position position="194"/>
    </location>
    <ligand>
        <name>[4Fe-4S] cluster</name>
        <dbReference type="ChEBI" id="CHEBI:49883"/>
        <label>1</label>
    </ligand>
</feature>
<dbReference type="NCBIfam" id="TIGR00276">
    <property type="entry name" value="tRNA epoxyqueuosine(34) reductase QueG"/>
    <property type="match status" value="1"/>
</dbReference>
<feature type="active site" description="Proton donor" evidence="9">
    <location>
        <position position="137"/>
    </location>
</feature>
<dbReference type="InterPro" id="IPR004453">
    <property type="entry name" value="QueG"/>
</dbReference>
<feature type="binding site" evidence="9">
    <location>
        <position position="191"/>
    </location>
    <ligand>
        <name>[4Fe-4S] cluster</name>
        <dbReference type="ChEBI" id="CHEBI:49883"/>
        <label>1</label>
    </ligand>
</feature>
<dbReference type="PANTHER" id="PTHR30002">
    <property type="entry name" value="EPOXYQUEUOSINE REDUCTASE"/>
    <property type="match status" value="1"/>
</dbReference>
<evidence type="ECO:0000256" key="5">
    <source>
        <dbReference type="ARBA" id="ARBA00022785"/>
    </source>
</evidence>
<dbReference type="InterPro" id="IPR011989">
    <property type="entry name" value="ARM-like"/>
</dbReference>
<feature type="binding site" evidence="9">
    <location>
        <position position="201"/>
    </location>
    <ligand>
        <name>[4Fe-4S] cluster</name>
        <dbReference type="ChEBI" id="CHEBI:49883"/>
        <label>2</label>
    </ligand>
</feature>
<dbReference type="PROSITE" id="PS00198">
    <property type="entry name" value="4FE4S_FER_1"/>
    <property type="match status" value="1"/>
</dbReference>
<dbReference type="Pfam" id="PF13484">
    <property type="entry name" value="Fer4_16"/>
    <property type="match status" value="1"/>
</dbReference>
<evidence type="ECO:0000256" key="2">
    <source>
        <dbReference type="ARBA" id="ARBA00022490"/>
    </source>
</evidence>
<keyword evidence="8 9" id="KW-0411">Iron-sulfur</keyword>
<accession>A0ABX8WPV0</accession>
<keyword evidence="1 9" id="KW-0004">4Fe-4S</keyword>
<feature type="binding site" evidence="9">
    <location>
        <position position="197"/>
    </location>
    <ligand>
        <name>[4Fe-4S] cluster</name>
        <dbReference type="ChEBI" id="CHEBI:49883"/>
        <label>1</label>
    </ligand>
</feature>
<feature type="binding site" evidence="9">
    <location>
        <position position="217"/>
    </location>
    <ligand>
        <name>[4Fe-4S] cluster</name>
        <dbReference type="ChEBI" id="CHEBI:49883"/>
        <label>2</label>
    </ligand>
</feature>
<feature type="domain" description="4Fe-4S ferredoxin-type" evidence="10">
    <location>
        <begin position="181"/>
        <end position="211"/>
    </location>
</feature>
<evidence type="ECO:0000256" key="8">
    <source>
        <dbReference type="ARBA" id="ARBA00023014"/>
    </source>
</evidence>
<keyword evidence="12" id="KW-1185">Reference proteome</keyword>
<gene>
    <name evidence="9 11" type="primary">queG</name>
    <name evidence="11" type="ORF">K1X15_21045</name>
</gene>
<dbReference type="Gene3D" id="1.25.10.10">
    <property type="entry name" value="Leucine-rich Repeat Variant"/>
    <property type="match status" value="1"/>
</dbReference>
<evidence type="ECO:0000259" key="10">
    <source>
        <dbReference type="PROSITE" id="PS51379"/>
    </source>
</evidence>
<keyword evidence="5 9" id="KW-0671">Queuosine biosynthesis</keyword>
<comment type="caution">
    <text evidence="9">Lacks conserved residue(s) required for the propagation of feature annotation.</text>
</comment>
<feature type="binding site" evidence="9">
    <location>
        <position position="62"/>
    </location>
    <ligand>
        <name>cob(II)alamin</name>
        <dbReference type="ChEBI" id="CHEBI:16304"/>
    </ligand>
</feature>
<dbReference type="SUPFAM" id="SSF48371">
    <property type="entry name" value="ARM repeat"/>
    <property type="match status" value="1"/>
</dbReference>
<dbReference type="HAMAP" id="MF_00916">
    <property type="entry name" value="QueG"/>
    <property type="match status" value="1"/>
</dbReference>
<comment type="function">
    <text evidence="9">Catalyzes the conversion of epoxyqueuosine (oQ) to queuosine (Q), which is a hypermodified base found in the wobble positions of tRNA(Asp), tRNA(Asn), tRNA(His) and tRNA(Tyr).</text>
</comment>